<keyword evidence="3" id="KW-0677">Repeat</keyword>
<dbReference type="Pfam" id="PF13855">
    <property type="entry name" value="LRR_8"/>
    <property type="match status" value="3"/>
</dbReference>
<gene>
    <name evidence="6" type="primary">TMM</name>
    <name evidence="6" type="ORF">KSP40_PGU015039</name>
</gene>
<sequence length="490" mass="52715">MHAIPLLLLLVHLLRPCSAEFTMVMPDSTTLVDAPQTGFSIHARTDPDEQRAVYEIMEATGNSWSSSIPDVCRGRWHGIECMPDSGDTYHVVSLSFGALSEDTAFPTCDAAPRGGATLSSAVLRLPHLRTLFFYRCLVADPQPIPAFLGRLSPTLHSLVLRDNGHIGPIPQELANLTSLQVLDLHGNRLTASIPSSFSSLTNLRLLDLGSNQLAGVIPELNSPFLSVLDLNRNFLHSQIPDSLSKCQSLIKIDLSRNRIMGSIPNSLRSLKDLILLDLSHNSLTSGLPCSLGNGFPALQSLVLKGNDMSSVTIPGDCFTGMSELNTLILSGMGLEGPMPESMGQMPSIRVLHLDDNKLNGSIPQNFRGLDKLRELRLEGNRLVGPIPFARETMWRMGKKLRVSNNLGLCFEMDGGGEGLESMVGISYCDPESAANKGETKNGTGETKRLSSWTGGWQTSSFSTGSSASSVASCFLPALVFAAGVLCAVSL</sequence>
<dbReference type="PROSITE" id="PS51450">
    <property type="entry name" value="LRR"/>
    <property type="match status" value="1"/>
</dbReference>
<dbReference type="InterPro" id="IPR001611">
    <property type="entry name" value="Leu-rich_rpt"/>
</dbReference>
<name>A0ABR2M516_9ASPA</name>
<reference evidence="6 7" key="1">
    <citation type="journal article" date="2022" name="Nat. Plants">
        <title>Genomes of leafy and leafless Platanthera orchids illuminate the evolution of mycoheterotrophy.</title>
        <authorList>
            <person name="Li M.H."/>
            <person name="Liu K.W."/>
            <person name="Li Z."/>
            <person name="Lu H.C."/>
            <person name="Ye Q.L."/>
            <person name="Zhang D."/>
            <person name="Wang J.Y."/>
            <person name="Li Y.F."/>
            <person name="Zhong Z.M."/>
            <person name="Liu X."/>
            <person name="Yu X."/>
            <person name="Liu D.K."/>
            <person name="Tu X.D."/>
            <person name="Liu B."/>
            <person name="Hao Y."/>
            <person name="Liao X.Y."/>
            <person name="Jiang Y.T."/>
            <person name="Sun W.H."/>
            <person name="Chen J."/>
            <person name="Chen Y.Q."/>
            <person name="Ai Y."/>
            <person name="Zhai J.W."/>
            <person name="Wu S.S."/>
            <person name="Zhou Z."/>
            <person name="Hsiao Y.Y."/>
            <person name="Wu W.L."/>
            <person name="Chen Y.Y."/>
            <person name="Lin Y.F."/>
            <person name="Hsu J.L."/>
            <person name="Li C.Y."/>
            <person name="Wang Z.W."/>
            <person name="Zhao X."/>
            <person name="Zhong W.Y."/>
            <person name="Ma X.K."/>
            <person name="Ma L."/>
            <person name="Huang J."/>
            <person name="Chen G.Z."/>
            <person name="Huang M.Z."/>
            <person name="Huang L."/>
            <person name="Peng D.H."/>
            <person name="Luo Y.B."/>
            <person name="Zou S.Q."/>
            <person name="Chen S.P."/>
            <person name="Lan S."/>
            <person name="Tsai W.C."/>
            <person name="Van de Peer Y."/>
            <person name="Liu Z.J."/>
        </authorList>
    </citation>
    <scope>NUCLEOTIDE SEQUENCE [LARGE SCALE GENOMIC DNA]</scope>
    <source>
        <strain evidence="6">Lor288</strain>
    </source>
</reference>
<comment type="subcellular location">
    <subcellularLocation>
        <location evidence="1">Cell envelope</location>
    </subcellularLocation>
</comment>
<dbReference type="InterPro" id="IPR051848">
    <property type="entry name" value="PGIP"/>
</dbReference>
<dbReference type="EMBL" id="JBBWWR010000012">
    <property type="protein sequence ID" value="KAK8958905.1"/>
    <property type="molecule type" value="Genomic_DNA"/>
</dbReference>
<keyword evidence="2" id="KW-0433">Leucine-rich repeat</keyword>
<feature type="region of interest" description="Disordered" evidence="4">
    <location>
        <begin position="433"/>
        <end position="453"/>
    </location>
</feature>
<evidence type="ECO:0000256" key="3">
    <source>
        <dbReference type="ARBA" id="ARBA00022737"/>
    </source>
</evidence>
<dbReference type="Gene3D" id="3.80.10.10">
    <property type="entry name" value="Ribonuclease Inhibitor"/>
    <property type="match status" value="2"/>
</dbReference>
<dbReference type="SMART" id="SM00369">
    <property type="entry name" value="LRR_TYP"/>
    <property type="match status" value="5"/>
</dbReference>
<evidence type="ECO:0000256" key="2">
    <source>
        <dbReference type="ARBA" id="ARBA00022614"/>
    </source>
</evidence>
<comment type="caution">
    <text evidence="6">The sequence shown here is derived from an EMBL/GenBank/DDBJ whole genome shotgun (WGS) entry which is preliminary data.</text>
</comment>
<feature type="signal peptide" evidence="5">
    <location>
        <begin position="1"/>
        <end position="19"/>
    </location>
</feature>
<dbReference type="InterPro" id="IPR032675">
    <property type="entry name" value="LRR_dom_sf"/>
</dbReference>
<evidence type="ECO:0000313" key="6">
    <source>
        <dbReference type="EMBL" id="KAK8958905.1"/>
    </source>
</evidence>
<evidence type="ECO:0000256" key="1">
    <source>
        <dbReference type="ARBA" id="ARBA00004196"/>
    </source>
</evidence>
<dbReference type="SUPFAM" id="SSF52058">
    <property type="entry name" value="L domain-like"/>
    <property type="match status" value="1"/>
</dbReference>
<evidence type="ECO:0000313" key="7">
    <source>
        <dbReference type="Proteomes" id="UP001412067"/>
    </source>
</evidence>
<keyword evidence="5" id="KW-0732">Signal</keyword>
<organism evidence="6 7">
    <name type="scientific">Platanthera guangdongensis</name>
    <dbReference type="NCBI Taxonomy" id="2320717"/>
    <lineage>
        <taxon>Eukaryota</taxon>
        <taxon>Viridiplantae</taxon>
        <taxon>Streptophyta</taxon>
        <taxon>Embryophyta</taxon>
        <taxon>Tracheophyta</taxon>
        <taxon>Spermatophyta</taxon>
        <taxon>Magnoliopsida</taxon>
        <taxon>Liliopsida</taxon>
        <taxon>Asparagales</taxon>
        <taxon>Orchidaceae</taxon>
        <taxon>Orchidoideae</taxon>
        <taxon>Orchideae</taxon>
        <taxon>Orchidinae</taxon>
        <taxon>Platanthera</taxon>
    </lineage>
</organism>
<protein>
    <submittedName>
        <fullName evidence="6">Protein TOO MANY MOUTHS</fullName>
    </submittedName>
</protein>
<dbReference type="Proteomes" id="UP001412067">
    <property type="component" value="Unassembled WGS sequence"/>
</dbReference>
<dbReference type="PANTHER" id="PTHR48059">
    <property type="entry name" value="POLYGALACTURONASE INHIBITOR 1"/>
    <property type="match status" value="1"/>
</dbReference>
<keyword evidence="7" id="KW-1185">Reference proteome</keyword>
<proteinExistence type="predicted"/>
<evidence type="ECO:0000256" key="4">
    <source>
        <dbReference type="SAM" id="MobiDB-lite"/>
    </source>
</evidence>
<feature type="chain" id="PRO_5046302274" evidence="5">
    <location>
        <begin position="20"/>
        <end position="490"/>
    </location>
</feature>
<evidence type="ECO:0000256" key="5">
    <source>
        <dbReference type="SAM" id="SignalP"/>
    </source>
</evidence>
<dbReference type="PANTHER" id="PTHR48059:SF30">
    <property type="entry name" value="OS06G0587000 PROTEIN"/>
    <property type="match status" value="1"/>
</dbReference>
<accession>A0ABR2M516</accession>
<dbReference type="InterPro" id="IPR003591">
    <property type="entry name" value="Leu-rich_rpt_typical-subtyp"/>
</dbReference>